<comment type="caution">
    <text evidence="3">The sequence shown here is derived from an EMBL/GenBank/DDBJ whole genome shotgun (WGS) entry which is preliminary data.</text>
</comment>
<dbReference type="Pfam" id="PF01609">
    <property type="entry name" value="DDE_Tnp_1"/>
    <property type="match status" value="1"/>
</dbReference>
<dbReference type="EMBL" id="JACCFS010000001">
    <property type="protein sequence ID" value="NYJ32874.1"/>
    <property type="molecule type" value="Genomic_DNA"/>
</dbReference>
<dbReference type="GO" id="GO:0003677">
    <property type="term" value="F:DNA binding"/>
    <property type="evidence" value="ECO:0007669"/>
    <property type="project" value="InterPro"/>
</dbReference>
<keyword evidence="4" id="KW-1185">Reference proteome</keyword>
<evidence type="ECO:0000259" key="2">
    <source>
        <dbReference type="Pfam" id="PF01609"/>
    </source>
</evidence>
<evidence type="ECO:0000313" key="4">
    <source>
        <dbReference type="Proteomes" id="UP000572051"/>
    </source>
</evidence>
<evidence type="ECO:0000313" key="3">
    <source>
        <dbReference type="EMBL" id="NYJ32874.1"/>
    </source>
</evidence>
<dbReference type="Proteomes" id="UP000572051">
    <property type="component" value="Unassembled WGS sequence"/>
</dbReference>
<feature type="region of interest" description="Disordered" evidence="1">
    <location>
        <begin position="75"/>
        <end position="103"/>
    </location>
</feature>
<organism evidence="3 4">
    <name type="scientific">Nocardiopsis aegyptia</name>
    <dbReference type="NCBI Taxonomy" id="220378"/>
    <lineage>
        <taxon>Bacteria</taxon>
        <taxon>Bacillati</taxon>
        <taxon>Actinomycetota</taxon>
        <taxon>Actinomycetes</taxon>
        <taxon>Streptosporangiales</taxon>
        <taxon>Nocardiopsidaceae</taxon>
        <taxon>Nocardiopsis</taxon>
    </lineage>
</organism>
<gene>
    <name evidence="3" type="ORF">HNR10_000755</name>
</gene>
<reference evidence="3 4" key="1">
    <citation type="submission" date="2020-07" db="EMBL/GenBank/DDBJ databases">
        <title>Sequencing the genomes of 1000 actinobacteria strains.</title>
        <authorList>
            <person name="Klenk H.-P."/>
        </authorList>
    </citation>
    <scope>NUCLEOTIDE SEQUENCE [LARGE SCALE GENOMIC DNA]</scope>
    <source>
        <strain evidence="3 4">DSM 44442</strain>
    </source>
</reference>
<sequence>MSTKIHLACEQRQKPMSVVVTAGQRADAPQLEPVMERIRVAGHRRSGPARTRPVRVRADKAYSSKKIRAYLRRRKIKATTPEPADRVRHRKRKGRSGAARPPL</sequence>
<dbReference type="InterPro" id="IPR002559">
    <property type="entry name" value="Transposase_11"/>
</dbReference>
<dbReference type="AlphaFoldDB" id="A0A7Z0EJ71"/>
<protein>
    <recommendedName>
        <fullName evidence="2">Transposase IS4-like domain-containing protein</fullName>
    </recommendedName>
</protein>
<proteinExistence type="predicted"/>
<dbReference type="RefSeq" id="WP_179820846.1">
    <property type="nucleotide sequence ID" value="NZ_JACCFS010000001.1"/>
</dbReference>
<evidence type="ECO:0000256" key="1">
    <source>
        <dbReference type="SAM" id="MobiDB-lite"/>
    </source>
</evidence>
<dbReference type="GO" id="GO:0006313">
    <property type="term" value="P:DNA transposition"/>
    <property type="evidence" value="ECO:0007669"/>
    <property type="project" value="InterPro"/>
</dbReference>
<name>A0A7Z0EJ71_9ACTN</name>
<dbReference type="GO" id="GO:0004803">
    <property type="term" value="F:transposase activity"/>
    <property type="evidence" value="ECO:0007669"/>
    <property type="project" value="InterPro"/>
</dbReference>
<accession>A0A7Z0EJ71</accession>
<feature type="domain" description="Transposase IS4-like" evidence="2">
    <location>
        <begin position="3"/>
        <end position="83"/>
    </location>
</feature>